<dbReference type="EMBL" id="JAKLUA010000011">
    <property type="protein sequence ID" value="MCG2670981.1"/>
    <property type="molecule type" value="Genomic_DNA"/>
</dbReference>
<feature type="region of interest" description="Disordered" evidence="1">
    <location>
        <begin position="57"/>
        <end position="78"/>
    </location>
</feature>
<evidence type="ECO:0000313" key="3">
    <source>
        <dbReference type="EMBL" id="MCG2670981.1"/>
    </source>
</evidence>
<dbReference type="EMBL" id="JAKLTY010000014">
    <property type="protein sequence ID" value="MCG2629467.1"/>
    <property type="molecule type" value="Genomic_DNA"/>
</dbReference>
<feature type="compositionally biased region" description="Low complexity" evidence="1">
    <location>
        <begin position="19"/>
        <end position="31"/>
    </location>
</feature>
<feature type="region of interest" description="Disordered" evidence="1">
    <location>
        <begin position="1"/>
        <end position="32"/>
    </location>
</feature>
<feature type="region of interest" description="Disordered" evidence="1">
    <location>
        <begin position="400"/>
        <end position="439"/>
    </location>
</feature>
<accession>A0A9X1R8W5</accession>
<reference evidence="2" key="1">
    <citation type="submission" date="2022-01" db="EMBL/GenBank/DDBJ databases">
        <title>Genome sequnece data of strain Bradyrhizobium sp. nov.</title>
        <authorList>
            <person name="Zhang J."/>
        </authorList>
    </citation>
    <scope>NUCLEOTIDE SEQUENCE</scope>
    <source>
        <strain evidence="3">WYCCWR 12774</strain>
        <strain evidence="2">WYCCWR 13023</strain>
    </source>
</reference>
<dbReference type="RefSeq" id="WP_128929558.1">
    <property type="nucleotide sequence ID" value="NZ_JAKLTY010000014.1"/>
</dbReference>
<protein>
    <submittedName>
        <fullName evidence="2">Uncharacterized protein</fullName>
    </submittedName>
</protein>
<proteinExistence type="predicted"/>
<comment type="caution">
    <text evidence="2">The sequence shown here is derived from an EMBL/GenBank/DDBJ whole genome shotgun (WGS) entry which is preliminary data.</text>
</comment>
<evidence type="ECO:0000313" key="4">
    <source>
        <dbReference type="Proteomes" id="UP001139012"/>
    </source>
</evidence>
<dbReference type="Proteomes" id="UP001139054">
    <property type="component" value="Unassembled WGS sequence"/>
</dbReference>
<name>A0A9X1R8W5_9BRAD</name>
<feature type="compositionally biased region" description="Polar residues" evidence="1">
    <location>
        <begin position="428"/>
        <end position="439"/>
    </location>
</feature>
<evidence type="ECO:0000313" key="5">
    <source>
        <dbReference type="Proteomes" id="UP001139054"/>
    </source>
</evidence>
<gene>
    <name evidence="3" type="ORF">L6637_28920</name>
    <name evidence="2" type="ORF">L6654_22865</name>
</gene>
<evidence type="ECO:0000313" key="2">
    <source>
        <dbReference type="EMBL" id="MCG2629467.1"/>
    </source>
</evidence>
<dbReference type="Proteomes" id="UP001139012">
    <property type="component" value="Unassembled WGS sequence"/>
</dbReference>
<dbReference type="GeneID" id="39480908"/>
<sequence>MTGIGRPGKSLVGAPGADSTWDSSSLRSESSLAAGEGGQSFYSIVERMRSWPQDRAALVGSQPRTSDMAVPISSTGDEIKATKRQMESLLSEVGARSKAAMQARSSSEAQELIDKLIQVGSKVLEYYASLPQHEARRILSDDQARGLRDEVLHAAEQCNALATPTIYALEQSRKSATVVLQRMLSNTPSDLLNRAVSGVANRYADCMEWWGKKALRSERMQCVCAATANLPNVTAQKRQADEAALRLHSGWALHTKCMHLQSQVALAQIMIEPLESTFDPATREILMAENGRARLLGTFIDDVFPAFISTKDAVLQSQGRALDAAHCAVLEGVMERLSEFALGVHNLVSKLRGQGTGDDLPLKLLHQIVESAWVTAHDVMRLLDLQPKTSAINSPAVEAGAAKPANATREAVAAEGTSARRKGKAKRTPSTLAGSSARDGTQLQIATTDKATAPAAKVVVLSDLGTKKLVSAEEAHARATSSATAHLAIWQAPPSMETLARLLERLDALLQFDLAGQQRAVSQARQMKPEDADHVVDAVIERLQTQAAEMQACEGSLAEPGRRILLTPTQVPEVHGKLVRLKMMRAEAQGLAKTLDERRALTRIECMKTYGFPSQKYLEQLRAAGELAPADLPRALKGEPGVLFQVKLQPKALRNGAMPSPMWVHIHTKRPVHTGQLATLDDADFAACHVKSNEQRGYNQQWQNARAATGCENVVIHRGKLTPAFCKSLLATVRSDIPPYRLAEAEQLSTQAARLGI</sequence>
<dbReference type="AlphaFoldDB" id="A0A9X1R8W5"/>
<organism evidence="2 5">
    <name type="scientific">Bradyrhizobium zhengyangense</name>
    <dbReference type="NCBI Taxonomy" id="2911009"/>
    <lineage>
        <taxon>Bacteria</taxon>
        <taxon>Pseudomonadati</taxon>
        <taxon>Pseudomonadota</taxon>
        <taxon>Alphaproteobacteria</taxon>
        <taxon>Hyphomicrobiales</taxon>
        <taxon>Nitrobacteraceae</taxon>
        <taxon>Bradyrhizobium</taxon>
    </lineage>
</organism>
<keyword evidence="4" id="KW-1185">Reference proteome</keyword>
<evidence type="ECO:0000256" key="1">
    <source>
        <dbReference type="SAM" id="MobiDB-lite"/>
    </source>
</evidence>